<sequence>MEKSRKKEELSPLLDSDHRKSFNDSWIHNVTVEPVAFMHSFGWSLSEIILTNQIVYQTCLVTLDGPDEESCSIMKQTGASDNETLAIYLEQKVQPYAATVTMTIVLLTSVVPALVALFLGPWSDKFGRKPVIAIASTGYLISEVLVAWVCYMSSYYVLSPWWYVVANIPVSLSGGFSVFNAGIFSYMSDVTHWSNRTLRMGALQGCTMFGVLLGLLASSYMIDCVSATVMFSISAAAMFASIVYLAVITKETIATEGTLSRRDKIKEIFNINLLLEMFQTFTKSRPNYERAITWLLISVGGLVEFAVAGRQLFFLYTRRQFGWDAVNYGFWLSAELGLIMLGNLFGIGLLKKWFNISDLSLLALSTMNQLGDYLIKGFAQEGWQLYLTTLMTPLKGVDGAAIRSILSSILPKDDIGKSYSMDLSVKAITPLISVFLFTFIYNRTIDDVPSTYLFVTCGIFGINLLLIGICRHLLKRRHRTNL</sequence>
<evidence type="ECO:0000256" key="4">
    <source>
        <dbReference type="ARBA" id="ARBA00023136"/>
    </source>
</evidence>
<dbReference type="SUPFAM" id="SSF103473">
    <property type="entry name" value="MFS general substrate transporter"/>
    <property type="match status" value="1"/>
</dbReference>
<dbReference type="GeneID" id="115260748"/>
<feature type="transmembrane region" description="Helical" evidence="5">
    <location>
        <begin position="228"/>
        <end position="247"/>
    </location>
</feature>
<name>A0ABM1YMX3_AEDAL</name>
<evidence type="ECO:0000256" key="3">
    <source>
        <dbReference type="ARBA" id="ARBA00022989"/>
    </source>
</evidence>
<keyword evidence="3 5" id="KW-1133">Transmembrane helix</keyword>
<dbReference type="PANTHER" id="PTHR23507:SF39">
    <property type="entry name" value="GH23453P-RELATED"/>
    <property type="match status" value="1"/>
</dbReference>
<feature type="transmembrane region" description="Helical" evidence="5">
    <location>
        <begin position="131"/>
        <end position="155"/>
    </location>
</feature>
<evidence type="ECO:0000256" key="2">
    <source>
        <dbReference type="ARBA" id="ARBA00022692"/>
    </source>
</evidence>
<evidence type="ECO:0000256" key="5">
    <source>
        <dbReference type="SAM" id="Phobius"/>
    </source>
</evidence>
<feature type="transmembrane region" description="Helical" evidence="5">
    <location>
        <begin position="291"/>
        <end position="316"/>
    </location>
</feature>
<organism evidence="6 7">
    <name type="scientific">Aedes albopictus</name>
    <name type="common">Asian tiger mosquito</name>
    <name type="synonym">Stegomyia albopicta</name>
    <dbReference type="NCBI Taxonomy" id="7160"/>
    <lineage>
        <taxon>Eukaryota</taxon>
        <taxon>Metazoa</taxon>
        <taxon>Ecdysozoa</taxon>
        <taxon>Arthropoda</taxon>
        <taxon>Hexapoda</taxon>
        <taxon>Insecta</taxon>
        <taxon>Pterygota</taxon>
        <taxon>Neoptera</taxon>
        <taxon>Endopterygota</taxon>
        <taxon>Diptera</taxon>
        <taxon>Nematocera</taxon>
        <taxon>Culicoidea</taxon>
        <taxon>Culicidae</taxon>
        <taxon>Culicinae</taxon>
        <taxon>Aedini</taxon>
        <taxon>Aedes</taxon>
        <taxon>Stegomyia</taxon>
    </lineage>
</organism>
<reference evidence="7" key="1">
    <citation type="journal article" date="2015" name="Proc. Natl. Acad. Sci. U.S.A.">
        <title>Genome sequence of the Asian Tiger mosquito, Aedes albopictus, reveals insights into its biology, genetics, and evolution.</title>
        <authorList>
            <person name="Chen X.G."/>
            <person name="Jiang X."/>
            <person name="Gu J."/>
            <person name="Xu M."/>
            <person name="Wu Y."/>
            <person name="Deng Y."/>
            <person name="Zhang C."/>
            <person name="Bonizzoni M."/>
            <person name="Dermauw W."/>
            <person name="Vontas J."/>
            <person name="Armbruster P."/>
            <person name="Huang X."/>
            <person name="Yang Y."/>
            <person name="Zhang H."/>
            <person name="He W."/>
            <person name="Peng H."/>
            <person name="Liu Y."/>
            <person name="Wu K."/>
            <person name="Chen J."/>
            <person name="Lirakis M."/>
            <person name="Topalis P."/>
            <person name="Van Leeuwen T."/>
            <person name="Hall A.B."/>
            <person name="Jiang X."/>
            <person name="Thorpe C."/>
            <person name="Mueller R.L."/>
            <person name="Sun C."/>
            <person name="Waterhouse R.M."/>
            <person name="Yan G."/>
            <person name="Tu Z.J."/>
            <person name="Fang X."/>
            <person name="James A.A."/>
        </authorList>
    </citation>
    <scope>NUCLEOTIDE SEQUENCE [LARGE SCALE GENOMIC DNA]</scope>
    <source>
        <strain evidence="7">Foshan</strain>
    </source>
</reference>
<accession>A0ABM1YMX3</accession>
<feature type="transmembrane region" description="Helical" evidence="5">
    <location>
        <begin position="198"/>
        <end position="222"/>
    </location>
</feature>
<protein>
    <recommendedName>
        <fullName evidence="8">Adenylate cyclase</fullName>
    </recommendedName>
</protein>
<keyword evidence="2 5" id="KW-0812">Transmembrane</keyword>
<feature type="transmembrane region" description="Helical" evidence="5">
    <location>
        <begin position="161"/>
        <end position="186"/>
    </location>
</feature>
<evidence type="ECO:0000313" key="6">
    <source>
        <dbReference type="EnsemblMetazoa" id="AALFPA23_010601.P14861"/>
    </source>
</evidence>
<evidence type="ECO:0008006" key="8">
    <source>
        <dbReference type="Google" id="ProtNLM"/>
    </source>
</evidence>
<proteinExistence type="predicted"/>
<keyword evidence="7" id="KW-1185">Reference proteome</keyword>
<dbReference type="EnsemblMetazoa" id="AALFPA23_010601.R14861">
    <property type="protein sequence ID" value="AALFPA23_010601.P14861"/>
    <property type="gene ID" value="AALFPA23_010601"/>
</dbReference>
<evidence type="ECO:0000256" key="1">
    <source>
        <dbReference type="ARBA" id="ARBA00004141"/>
    </source>
</evidence>
<feature type="transmembrane region" description="Helical" evidence="5">
    <location>
        <begin position="423"/>
        <end position="441"/>
    </location>
</feature>
<evidence type="ECO:0000313" key="7">
    <source>
        <dbReference type="Proteomes" id="UP000069940"/>
    </source>
</evidence>
<dbReference type="InterPro" id="IPR036259">
    <property type="entry name" value="MFS_trans_sf"/>
</dbReference>
<dbReference type="Pfam" id="PF07690">
    <property type="entry name" value="MFS_1"/>
    <property type="match status" value="1"/>
</dbReference>
<dbReference type="RefSeq" id="XP_062701714.1">
    <property type="nucleotide sequence ID" value="XM_062845730.1"/>
</dbReference>
<dbReference type="Proteomes" id="UP000069940">
    <property type="component" value="Unassembled WGS sequence"/>
</dbReference>
<feature type="transmembrane region" description="Helical" evidence="5">
    <location>
        <begin position="96"/>
        <end position="119"/>
    </location>
</feature>
<comment type="subcellular location">
    <subcellularLocation>
        <location evidence="1">Membrane</location>
        <topology evidence="1">Multi-pass membrane protein</topology>
    </subcellularLocation>
</comment>
<dbReference type="PANTHER" id="PTHR23507">
    <property type="entry name" value="ZGC:174356"/>
    <property type="match status" value="1"/>
</dbReference>
<dbReference type="Gene3D" id="1.20.1250.20">
    <property type="entry name" value="MFS general substrate transporter like domains"/>
    <property type="match status" value="1"/>
</dbReference>
<dbReference type="InterPro" id="IPR011701">
    <property type="entry name" value="MFS"/>
</dbReference>
<reference evidence="6" key="2">
    <citation type="submission" date="2025-05" db="UniProtKB">
        <authorList>
            <consortium name="EnsemblMetazoa"/>
        </authorList>
    </citation>
    <scope>IDENTIFICATION</scope>
    <source>
        <strain evidence="6">Foshan</strain>
    </source>
</reference>
<feature type="transmembrane region" description="Helical" evidence="5">
    <location>
        <begin position="328"/>
        <end position="350"/>
    </location>
</feature>
<keyword evidence="4 5" id="KW-0472">Membrane</keyword>
<feature type="transmembrane region" description="Helical" evidence="5">
    <location>
        <begin position="453"/>
        <end position="474"/>
    </location>
</feature>